<keyword evidence="2" id="KW-0812">Transmembrane</keyword>
<feature type="transmembrane region" description="Helical" evidence="2">
    <location>
        <begin position="295"/>
        <end position="316"/>
    </location>
</feature>
<keyword evidence="5" id="KW-0808">Transferase</keyword>
<name>A0ABV3T4Q3_9ACTN</name>
<dbReference type="EMBL" id="JBFPJR010000036">
    <property type="protein sequence ID" value="MEX0429235.1"/>
    <property type="molecule type" value="Genomic_DNA"/>
</dbReference>
<comment type="caution">
    <text evidence="5">The sequence shown here is derived from an EMBL/GenBank/DDBJ whole genome shotgun (WGS) entry which is preliminary data.</text>
</comment>
<keyword evidence="6" id="KW-1185">Reference proteome</keyword>
<dbReference type="PANTHER" id="PTHR23028:SF53">
    <property type="entry name" value="ACYL_TRANSF_3 DOMAIN-CONTAINING PROTEIN"/>
    <property type="match status" value="1"/>
</dbReference>
<protein>
    <submittedName>
        <fullName evidence="5">Acyltransferase family protein</fullName>
        <ecNumber evidence="5">2.3.1.-</ecNumber>
    </submittedName>
</protein>
<feature type="transmembrane region" description="Helical" evidence="2">
    <location>
        <begin position="173"/>
        <end position="189"/>
    </location>
</feature>
<keyword evidence="2" id="KW-1133">Transmembrane helix</keyword>
<dbReference type="RefSeq" id="WP_367995200.1">
    <property type="nucleotide sequence ID" value="NZ_JBFPJR010000036.1"/>
</dbReference>
<reference evidence="5 6" key="1">
    <citation type="submission" date="2024-07" db="EMBL/GenBank/DDBJ databases">
        <authorList>
            <person name="Lee S."/>
            <person name="Kang M."/>
        </authorList>
    </citation>
    <scope>NUCLEOTIDE SEQUENCE [LARGE SCALE GENOMIC DNA]</scope>
    <source>
        <strain evidence="5 6">DS6</strain>
    </source>
</reference>
<feature type="domain" description="SGNH" evidence="4">
    <location>
        <begin position="501"/>
        <end position="731"/>
    </location>
</feature>
<organism evidence="5 6">
    <name type="scientific">Nocardioides eburneus</name>
    <dbReference type="NCBI Taxonomy" id="3231482"/>
    <lineage>
        <taxon>Bacteria</taxon>
        <taxon>Bacillati</taxon>
        <taxon>Actinomycetota</taxon>
        <taxon>Actinomycetes</taxon>
        <taxon>Propionibacteriales</taxon>
        <taxon>Nocardioidaceae</taxon>
        <taxon>Nocardioides</taxon>
    </lineage>
</organism>
<dbReference type="PANTHER" id="PTHR23028">
    <property type="entry name" value="ACETYLTRANSFERASE"/>
    <property type="match status" value="1"/>
</dbReference>
<evidence type="ECO:0000313" key="5">
    <source>
        <dbReference type="EMBL" id="MEX0429235.1"/>
    </source>
</evidence>
<gene>
    <name evidence="5" type="ORF">AB3X52_16550</name>
</gene>
<feature type="transmembrane region" description="Helical" evidence="2">
    <location>
        <begin position="209"/>
        <end position="228"/>
    </location>
</feature>
<feature type="compositionally biased region" description="Low complexity" evidence="1">
    <location>
        <begin position="439"/>
        <end position="457"/>
    </location>
</feature>
<feature type="transmembrane region" description="Helical" evidence="2">
    <location>
        <begin position="60"/>
        <end position="80"/>
    </location>
</feature>
<proteinExistence type="predicted"/>
<feature type="transmembrane region" description="Helical" evidence="2">
    <location>
        <begin position="400"/>
        <end position="421"/>
    </location>
</feature>
<keyword evidence="5" id="KW-0012">Acyltransferase</keyword>
<evidence type="ECO:0000259" key="4">
    <source>
        <dbReference type="Pfam" id="PF19040"/>
    </source>
</evidence>
<dbReference type="Pfam" id="PF19040">
    <property type="entry name" value="SGNH"/>
    <property type="match status" value="1"/>
</dbReference>
<feature type="transmembrane region" description="Helical" evidence="2">
    <location>
        <begin position="360"/>
        <end position="380"/>
    </location>
</feature>
<dbReference type="InterPro" id="IPR002656">
    <property type="entry name" value="Acyl_transf_3_dom"/>
</dbReference>
<dbReference type="InterPro" id="IPR043968">
    <property type="entry name" value="SGNH"/>
</dbReference>
<dbReference type="EC" id="2.3.1.-" evidence="5"/>
<feature type="transmembrane region" description="Helical" evidence="2">
    <location>
        <begin position="337"/>
        <end position="354"/>
    </location>
</feature>
<dbReference type="Pfam" id="PF01757">
    <property type="entry name" value="Acyl_transf_3"/>
    <property type="match status" value="1"/>
</dbReference>
<evidence type="ECO:0000256" key="2">
    <source>
        <dbReference type="SAM" id="Phobius"/>
    </source>
</evidence>
<dbReference type="GO" id="GO:0016746">
    <property type="term" value="F:acyltransferase activity"/>
    <property type="evidence" value="ECO:0007669"/>
    <property type="project" value="UniProtKB-KW"/>
</dbReference>
<feature type="transmembrane region" description="Helical" evidence="2">
    <location>
        <begin position="101"/>
        <end position="119"/>
    </location>
</feature>
<evidence type="ECO:0000259" key="3">
    <source>
        <dbReference type="Pfam" id="PF01757"/>
    </source>
</evidence>
<accession>A0ABV3T4Q3</accession>
<feature type="region of interest" description="Disordered" evidence="1">
    <location>
        <begin position="1"/>
        <end position="29"/>
    </location>
</feature>
<dbReference type="InterPro" id="IPR050879">
    <property type="entry name" value="Acyltransferase_3"/>
</dbReference>
<dbReference type="Proteomes" id="UP001556631">
    <property type="component" value="Unassembled WGS sequence"/>
</dbReference>
<feature type="region of interest" description="Disordered" evidence="1">
    <location>
        <begin position="434"/>
        <end position="460"/>
    </location>
</feature>
<evidence type="ECO:0000256" key="1">
    <source>
        <dbReference type="SAM" id="MobiDB-lite"/>
    </source>
</evidence>
<evidence type="ECO:0000313" key="6">
    <source>
        <dbReference type="Proteomes" id="UP001556631"/>
    </source>
</evidence>
<feature type="domain" description="Acyltransferase 3" evidence="3">
    <location>
        <begin position="35"/>
        <end position="378"/>
    </location>
</feature>
<feature type="compositionally biased region" description="Low complexity" evidence="1">
    <location>
        <begin position="17"/>
        <end position="29"/>
    </location>
</feature>
<keyword evidence="2" id="KW-0472">Membrane</keyword>
<sequence length="740" mass="79431">MSSETALPSPAQDEAAGRPAPAAPAASSGTAQRTDIQGLRAIAVLAVVAVHVGLSSVTGGFVGVDVFFAISGFLITQQLLRQVERDGTVSLLGFYARRARRILPAATLVLLATCGYAAWQLGFLRTRTIVTDAIWSAGFAANIRFARLQTDYFAADLPPSPLQHFWSLAVEEQFYLLWPLVVLVCALLVRRARRRPKPARRPPEARRWIVASVIVLTLASLAWSAHMTSGDPEAAYFSPFTRAWELGLGALAALAIRDGHVQDATARWRAQALSLAGLFLIGCACLQFNDATPFPGTPALVPVLGSVFILVAGTLWRGPTIVNRLLSVRPLRILGDWSYSLYLWHFPLLVLPQIQAGHPLAWWVKALLLVAALGLAAASYHVVEQPFRRAGRLRFPRLPVLLYPVTLALVLGGGWGANAWATAAADDGYHPAITLAGESSDPSGTPSSGAPSPSATPVEPDHTLDLLRASVTAAEKNQPIPSTLHPKLEDLASDKEDVGDCDYLAGSRKLCLRGDPDGDKTLVLLGDSHARHWIPAFDTIARRAHYKAYYLVMPQCVASLVTPDVVHGTDPFTDCPAFHTWAVAQVKRLHPDLLVISSRPVTGGVHDSRGRHTDSATVSKAAYDGYVGLLHAVTPSAGRTVWIRDVPALPEDPGTCLSTHHTLKSCLFPPDAGQQAGADLEMKAAKAAGAATLDMDDRFCWKGECPTVVGSTVTHRDVQHMTTAYAASLAQPLGTRLGLW</sequence>